<name>A0A2P5XZS8_GOSBA</name>
<organism evidence="2 3">
    <name type="scientific">Gossypium barbadense</name>
    <name type="common">Sea Island cotton</name>
    <name type="synonym">Hibiscus barbadensis</name>
    <dbReference type="NCBI Taxonomy" id="3634"/>
    <lineage>
        <taxon>Eukaryota</taxon>
        <taxon>Viridiplantae</taxon>
        <taxon>Streptophyta</taxon>
        <taxon>Embryophyta</taxon>
        <taxon>Tracheophyta</taxon>
        <taxon>Spermatophyta</taxon>
        <taxon>Magnoliopsida</taxon>
        <taxon>eudicotyledons</taxon>
        <taxon>Gunneridae</taxon>
        <taxon>Pentapetalae</taxon>
        <taxon>rosids</taxon>
        <taxon>malvids</taxon>
        <taxon>Malvales</taxon>
        <taxon>Malvaceae</taxon>
        <taxon>Malvoideae</taxon>
        <taxon>Gossypium</taxon>
    </lineage>
</organism>
<accession>A0A2P5XZS8</accession>
<feature type="compositionally biased region" description="Pro residues" evidence="1">
    <location>
        <begin position="11"/>
        <end position="20"/>
    </location>
</feature>
<evidence type="ECO:0000313" key="3">
    <source>
        <dbReference type="Proteomes" id="UP000239757"/>
    </source>
</evidence>
<feature type="region of interest" description="Disordered" evidence="1">
    <location>
        <begin position="1"/>
        <end position="25"/>
    </location>
</feature>
<sequence>MVPGDLGGYPPQSPYPPPGYPGQSSHGHAVGGLIAVGAAAAYGAHHIAHGLFGRGKFKHEKAKFKPGKRWKKGSKFLKPKFKKWKPVISFIGLTPKWHVFALVDLLLDL</sequence>
<reference evidence="2 3" key="1">
    <citation type="submission" date="2015-01" db="EMBL/GenBank/DDBJ databases">
        <title>Genome of allotetraploid Gossypium barbadense reveals genomic plasticity and fiber elongation in cotton evolution.</title>
        <authorList>
            <person name="Chen X."/>
            <person name="Liu X."/>
            <person name="Zhao B."/>
            <person name="Zheng H."/>
            <person name="Hu Y."/>
            <person name="Lu G."/>
            <person name="Yang C."/>
            <person name="Chen J."/>
            <person name="Shan C."/>
            <person name="Zhang L."/>
            <person name="Zhou Y."/>
            <person name="Wang L."/>
            <person name="Guo W."/>
            <person name="Bai Y."/>
            <person name="Ruan J."/>
            <person name="Shangguan X."/>
            <person name="Mao Y."/>
            <person name="Jiang J."/>
            <person name="Zhu Y."/>
            <person name="Lei J."/>
            <person name="Kang H."/>
            <person name="Chen S."/>
            <person name="He X."/>
            <person name="Wang R."/>
            <person name="Wang Y."/>
            <person name="Chen J."/>
            <person name="Wang L."/>
            <person name="Yu S."/>
            <person name="Wang B."/>
            <person name="Wei J."/>
            <person name="Song S."/>
            <person name="Lu X."/>
            <person name="Gao Z."/>
            <person name="Gu W."/>
            <person name="Deng X."/>
            <person name="Ma D."/>
            <person name="Wang S."/>
            <person name="Liang W."/>
            <person name="Fang L."/>
            <person name="Cai C."/>
            <person name="Zhu X."/>
            <person name="Zhou B."/>
            <person name="Zhang Y."/>
            <person name="Chen Z."/>
            <person name="Xu S."/>
            <person name="Zhu R."/>
            <person name="Wang S."/>
            <person name="Zhang T."/>
            <person name="Zhao G."/>
        </authorList>
    </citation>
    <scope>NUCLEOTIDE SEQUENCE [LARGE SCALE GENOMIC DNA]</scope>
    <source>
        <strain evidence="3">cv. Xinhai21</strain>
        <tissue evidence="2">Leaf</tissue>
    </source>
</reference>
<evidence type="ECO:0000313" key="2">
    <source>
        <dbReference type="EMBL" id="PPS08857.1"/>
    </source>
</evidence>
<protein>
    <submittedName>
        <fullName evidence="2">Uncharacterized protein</fullName>
    </submittedName>
</protein>
<dbReference type="AlphaFoldDB" id="A0A2P5XZS8"/>
<gene>
    <name evidence="2" type="ORF">GOBAR_AA11790</name>
</gene>
<evidence type="ECO:0000256" key="1">
    <source>
        <dbReference type="SAM" id="MobiDB-lite"/>
    </source>
</evidence>
<dbReference type="Proteomes" id="UP000239757">
    <property type="component" value="Unassembled WGS sequence"/>
</dbReference>
<proteinExistence type="predicted"/>
<dbReference type="EMBL" id="KZ663943">
    <property type="protein sequence ID" value="PPS08857.1"/>
    <property type="molecule type" value="Genomic_DNA"/>
</dbReference>